<gene>
    <name evidence="3" type="ORF">TRFO_02871</name>
</gene>
<feature type="chain" id="PRO_5009630214" evidence="2">
    <location>
        <begin position="18"/>
        <end position="203"/>
    </location>
</feature>
<keyword evidence="1" id="KW-0472">Membrane</keyword>
<feature type="transmembrane region" description="Helical" evidence="1">
    <location>
        <begin position="75"/>
        <end position="96"/>
    </location>
</feature>
<keyword evidence="1" id="KW-0812">Transmembrane</keyword>
<keyword evidence="4" id="KW-1185">Reference proteome</keyword>
<dbReference type="VEuPathDB" id="TrichDB:TRFO_02871"/>
<evidence type="ECO:0000313" key="3">
    <source>
        <dbReference type="EMBL" id="OHT15538.1"/>
    </source>
</evidence>
<evidence type="ECO:0000313" key="4">
    <source>
        <dbReference type="Proteomes" id="UP000179807"/>
    </source>
</evidence>
<evidence type="ECO:0000256" key="2">
    <source>
        <dbReference type="SAM" id="SignalP"/>
    </source>
</evidence>
<feature type="signal peptide" evidence="2">
    <location>
        <begin position="1"/>
        <end position="17"/>
    </location>
</feature>
<organism evidence="3 4">
    <name type="scientific">Tritrichomonas foetus</name>
    <dbReference type="NCBI Taxonomy" id="1144522"/>
    <lineage>
        <taxon>Eukaryota</taxon>
        <taxon>Metamonada</taxon>
        <taxon>Parabasalia</taxon>
        <taxon>Tritrichomonadida</taxon>
        <taxon>Tritrichomonadidae</taxon>
        <taxon>Tritrichomonas</taxon>
    </lineage>
</organism>
<sequence>MLFTLFSFGLSFNTTTGERDGGYLDLEVNSFSNIYQNEFATGVIAELLLNCKIDSQKASKCQIDEDSFDISDVSVAVFISPIIFSTIAYIISTIVIQINKAVVIPVDKQETIPVKIYCMKSFQLPTVEVLPQVFDVPQASTYKPWNLIIDGKIEEKMIIPKFEHNQIIEPAGSEINFFDTINVSSANISWKPLRSLFSYENWY</sequence>
<protein>
    <submittedName>
        <fullName evidence="3">Uncharacterized protein</fullName>
    </submittedName>
</protein>
<dbReference type="Proteomes" id="UP000179807">
    <property type="component" value="Unassembled WGS sequence"/>
</dbReference>
<accession>A0A1J4KWK0</accession>
<comment type="caution">
    <text evidence="3">The sequence shown here is derived from an EMBL/GenBank/DDBJ whole genome shotgun (WGS) entry which is preliminary data.</text>
</comment>
<keyword evidence="2" id="KW-0732">Signal</keyword>
<dbReference type="GeneID" id="94825663"/>
<reference evidence="3" key="1">
    <citation type="submission" date="2016-10" db="EMBL/GenBank/DDBJ databases">
        <authorList>
            <person name="Benchimol M."/>
            <person name="Almeida L.G."/>
            <person name="Vasconcelos A.T."/>
            <person name="Perreira-Neves A."/>
            <person name="Rosa I.A."/>
            <person name="Tasca T."/>
            <person name="Bogo M.R."/>
            <person name="de Souza W."/>
        </authorList>
    </citation>
    <scope>NUCLEOTIDE SEQUENCE [LARGE SCALE GENOMIC DNA]</scope>
    <source>
        <strain evidence="3">K</strain>
    </source>
</reference>
<dbReference type="EMBL" id="MLAK01000217">
    <property type="protein sequence ID" value="OHT15538.1"/>
    <property type="molecule type" value="Genomic_DNA"/>
</dbReference>
<keyword evidence="1" id="KW-1133">Transmembrane helix</keyword>
<evidence type="ECO:0000256" key="1">
    <source>
        <dbReference type="SAM" id="Phobius"/>
    </source>
</evidence>
<proteinExistence type="predicted"/>
<dbReference type="AlphaFoldDB" id="A0A1J4KWK0"/>
<dbReference type="RefSeq" id="XP_068368674.1">
    <property type="nucleotide sequence ID" value="XM_068490959.1"/>
</dbReference>
<name>A0A1J4KWK0_9EUKA</name>